<protein>
    <submittedName>
        <fullName evidence="2">Uncharacterized protein</fullName>
    </submittedName>
</protein>
<feature type="compositionally biased region" description="Basic and acidic residues" evidence="1">
    <location>
        <begin position="10"/>
        <end position="26"/>
    </location>
</feature>
<reference evidence="2" key="1">
    <citation type="journal article" date="2018" name="DNA Res.">
        <title>Multiple hybrid de novo genome assembly of finger millet, an orphan allotetraploid crop.</title>
        <authorList>
            <person name="Hatakeyama M."/>
            <person name="Aluri S."/>
            <person name="Balachadran M.T."/>
            <person name="Sivarajan S.R."/>
            <person name="Patrignani A."/>
            <person name="Gruter S."/>
            <person name="Poveda L."/>
            <person name="Shimizu-Inatsugi R."/>
            <person name="Baeten J."/>
            <person name="Francoijs K.J."/>
            <person name="Nataraja K.N."/>
            <person name="Reddy Y.A.N."/>
            <person name="Phadnis S."/>
            <person name="Ravikumar R.L."/>
            <person name="Schlapbach R."/>
            <person name="Sreeman S.M."/>
            <person name="Shimizu K.K."/>
        </authorList>
    </citation>
    <scope>NUCLEOTIDE SEQUENCE</scope>
</reference>
<feature type="region of interest" description="Disordered" evidence="1">
    <location>
        <begin position="1"/>
        <end position="82"/>
    </location>
</feature>
<evidence type="ECO:0000313" key="2">
    <source>
        <dbReference type="EMBL" id="GJN40373.1"/>
    </source>
</evidence>
<sequence length="82" mass="9273">MDVAKAIQARRQEKTRSCDETVDDRRRRLPGHASAAGGQELESTDPASAPERKRLEKDRHHRSGGRGRHWQPSLKSISEFPS</sequence>
<organism evidence="2 3">
    <name type="scientific">Eleusine coracana subsp. coracana</name>
    <dbReference type="NCBI Taxonomy" id="191504"/>
    <lineage>
        <taxon>Eukaryota</taxon>
        <taxon>Viridiplantae</taxon>
        <taxon>Streptophyta</taxon>
        <taxon>Embryophyta</taxon>
        <taxon>Tracheophyta</taxon>
        <taxon>Spermatophyta</taxon>
        <taxon>Magnoliopsida</taxon>
        <taxon>Liliopsida</taxon>
        <taxon>Poales</taxon>
        <taxon>Poaceae</taxon>
        <taxon>PACMAD clade</taxon>
        <taxon>Chloridoideae</taxon>
        <taxon>Cynodonteae</taxon>
        <taxon>Eleusininae</taxon>
        <taxon>Eleusine</taxon>
    </lineage>
</organism>
<dbReference type="Proteomes" id="UP001054889">
    <property type="component" value="Unassembled WGS sequence"/>
</dbReference>
<gene>
    <name evidence="2" type="primary">gb29580</name>
    <name evidence="2" type="ORF">PR202_gb29580</name>
</gene>
<feature type="compositionally biased region" description="Basic residues" evidence="1">
    <location>
        <begin position="59"/>
        <end position="69"/>
    </location>
</feature>
<evidence type="ECO:0000256" key="1">
    <source>
        <dbReference type="SAM" id="MobiDB-lite"/>
    </source>
</evidence>
<accession>A0AAV5FZZ9</accession>
<name>A0AAV5FZZ9_ELECO</name>
<feature type="compositionally biased region" description="Polar residues" evidence="1">
    <location>
        <begin position="73"/>
        <end position="82"/>
    </location>
</feature>
<reference evidence="2" key="2">
    <citation type="submission" date="2021-12" db="EMBL/GenBank/DDBJ databases">
        <title>Resequencing data analysis of finger millet.</title>
        <authorList>
            <person name="Hatakeyama M."/>
            <person name="Aluri S."/>
            <person name="Balachadran M.T."/>
            <person name="Sivarajan S.R."/>
            <person name="Poveda L."/>
            <person name="Shimizu-Inatsugi R."/>
            <person name="Schlapbach R."/>
            <person name="Sreeman S.M."/>
            <person name="Shimizu K.K."/>
        </authorList>
    </citation>
    <scope>NUCLEOTIDE SEQUENCE</scope>
</reference>
<proteinExistence type="predicted"/>
<evidence type="ECO:0000313" key="3">
    <source>
        <dbReference type="Proteomes" id="UP001054889"/>
    </source>
</evidence>
<keyword evidence="3" id="KW-1185">Reference proteome</keyword>
<dbReference type="EMBL" id="BQKI01000118">
    <property type="protein sequence ID" value="GJN40373.1"/>
    <property type="molecule type" value="Genomic_DNA"/>
</dbReference>
<dbReference type="AlphaFoldDB" id="A0AAV5FZZ9"/>
<comment type="caution">
    <text evidence="2">The sequence shown here is derived from an EMBL/GenBank/DDBJ whole genome shotgun (WGS) entry which is preliminary data.</text>
</comment>